<dbReference type="KEGG" id="mpd:MCP_2179"/>
<dbReference type="SUPFAM" id="SSF53335">
    <property type="entry name" value="S-adenosyl-L-methionine-dependent methyltransferases"/>
    <property type="match status" value="1"/>
</dbReference>
<name>D1Z0M9_METPS</name>
<keyword evidence="3" id="KW-1185">Reference proteome</keyword>
<dbReference type="GO" id="GO:0008168">
    <property type="term" value="F:methyltransferase activity"/>
    <property type="evidence" value="ECO:0007669"/>
    <property type="project" value="TreeGrafter"/>
</dbReference>
<reference evidence="3" key="3">
    <citation type="journal article" date="2011" name="PLoS ONE">
        <title>Genome sequence of a mesophilic hydrogenotrophic methanogen Methanocella paludicola, the first cultivated representative of the order Methanocellales.</title>
        <authorList>
            <person name="Sakai S."/>
            <person name="Takaki Y."/>
            <person name="Shimamura S."/>
            <person name="Sekine M."/>
            <person name="Tajima T."/>
            <person name="Kosugi H."/>
            <person name="Ichikawa N."/>
            <person name="Tasumi E."/>
            <person name="Hiraki A.T."/>
            <person name="Shimizu A."/>
            <person name="Kato Y."/>
            <person name="Nishiko R."/>
            <person name="Mori K."/>
            <person name="Fujita N."/>
            <person name="Imachi H."/>
            <person name="Takai K."/>
        </authorList>
    </citation>
    <scope>NUCLEOTIDE SEQUENCE [LARGE SCALE GENOMIC DNA]</scope>
    <source>
        <strain evidence="3">DSM 17711 / JCM 13418 / NBRC 101707 / SANAE</strain>
    </source>
</reference>
<dbReference type="InParanoid" id="D1Z0M9"/>
<sequence>MHHGYKRWDESDRRKTMDPDAILSKAGLKPGMTFVDIGCGQGYFALPAARIVGPKGRVYGIDIDEEALGVLGRKAADLGLMIETIAGEGENMVACEGCADVVFFGICLHDFEDPEKVLANALRMLKPGGKLADIDWKKEPMEGGPPLEKRFSEEKALELIEGAGLAVESREDVGGRYYLITARLQRPANDNC</sequence>
<reference evidence="2 3" key="2">
    <citation type="journal article" date="2008" name="Int. J. Syst. Evol. Microbiol.">
        <title>Methanocella paludicola gen. nov., sp. nov., a methane-producing archaeon, the first isolate of the lineage 'Rice Cluster I', and proposal of the new archaeal order Methanocellales ord. nov.</title>
        <authorList>
            <person name="Sakai S."/>
            <person name="Imachi H."/>
            <person name="Hanada S."/>
            <person name="Ohashi A."/>
            <person name="Harada H."/>
            <person name="Kamagata Y."/>
        </authorList>
    </citation>
    <scope>NUCLEOTIDE SEQUENCE [LARGE SCALE GENOMIC DNA]</scope>
    <source>
        <strain evidence="3">DSM 17711 / JCM 13418 / NBRC 101707 / SANAE</strain>
    </source>
</reference>
<protein>
    <recommendedName>
        <fullName evidence="1">Methyltransferase domain-containing protein</fullName>
    </recommendedName>
</protein>
<dbReference type="AlphaFoldDB" id="D1Z0M9"/>
<evidence type="ECO:0000313" key="3">
    <source>
        <dbReference type="Proteomes" id="UP000001882"/>
    </source>
</evidence>
<feature type="domain" description="Methyltransferase" evidence="1">
    <location>
        <begin position="29"/>
        <end position="134"/>
    </location>
</feature>
<dbReference type="PANTHER" id="PTHR43591:SF24">
    <property type="entry name" value="2-METHOXY-6-POLYPRENYL-1,4-BENZOQUINOL METHYLASE, MITOCHONDRIAL"/>
    <property type="match status" value="1"/>
</dbReference>
<dbReference type="STRING" id="304371.MCP_2179"/>
<evidence type="ECO:0000313" key="2">
    <source>
        <dbReference type="EMBL" id="BAI62251.1"/>
    </source>
</evidence>
<organism evidence="2 3">
    <name type="scientific">Methanocella paludicola (strain DSM 17711 / JCM 13418 / NBRC 101707 / SANAE)</name>
    <dbReference type="NCBI Taxonomy" id="304371"/>
    <lineage>
        <taxon>Archaea</taxon>
        <taxon>Methanobacteriati</taxon>
        <taxon>Methanobacteriota</taxon>
        <taxon>Stenosarchaea group</taxon>
        <taxon>Methanomicrobia</taxon>
        <taxon>Methanocellales</taxon>
        <taxon>Methanocellaceae</taxon>
        <taxon>Methanocella</taxon>
    </lineage>
</organism>
<proteinExistence type="predicted"/>
<dbReference type="PANTHER" id="PTHR43591">
    <property type="entry name" value="METHYLTRANSFERASE"/>
    <property type="match status" value="1"/>
</dbReference>
<dbReference type="GeneID" id="8682024"/>
<dbReference type="Pfam" id="PF13847">
    <property type="entry name" value="Methyltransf_31"/>
    <property type="match status" value="1"/>
</dbReference>
<dbReference type="OrthoDB" id="1018at2157"/>
<dbReference type="EMBL" id="AP011532">
    <property type="protein sequence ID" value="BAI62251.1"/>
    <property type="molecule type" value="Genomic_DNA"/>
</dbReference>
<dbReference type="InterPro" id="IPR029063">
    <property type="entry name" value="SAM-dependent_MTases_sf"/>
</dbReference>
<dbReference type="CDD" id="cd02440">
    <property type="entry name" value="AdoMet_MTases"/>
    <property type="match status" value="1"/>
</dbReference>
<dbReference type="RefSeq" id="WP_012900925.1">
    <property type="nucleotide sequence ID" value="NC_013665.1"/>
</dbReference>
<evidence type="ECO:0000259" key="1">
    <source>
        <dbReference type="Pfam" id="PF13847"/>
    </source>
</evidence>
<reference evidence="2 3" key="1">
    <citation type="journal article" date="2007" name="Appl. Environ. Microbiol.">
        <title>Isolation of key methanogens for global methane emission from rice paddy fields: a novel isolate affiliated with the clone cluster rice cluster I.</title>
        <authorList>
            <person name="Sakai S."/>
            <person name="Imachi H."/>
            <person name="Sekiguchi Y."/>
            <person name="Ohashi A."/>
            <person name="Harada H."/>
            <person name="Kamagata Y."/>
        </authorList>
    </citation>
    <scope>NUCLEOTIDE SEQUENCE [LARGE SCALE GENOMIC DNA]</scope>
    <source>
        <strain evidence="3">DSM 17711 / JCM 13418 / NBRC 101707 / SANAE</strain>
    </source>
</reference>
<dbReference type="InterPro" id="IPR025714">
    <property type="entry name" value="Methyltranfer_dom"/>
</dbReference>
<accession>D1Z0M9</accession>
<gene>
    <name evidence="2" type="ordered locus">MCP_2179</name>
</gene>
<dbReference type="Proteomes" id="UP000001882">
    <property type="component" value="Chromosome"/>
</dbReference>
<dbReference type="eggNOG" id="arCOG02702">
    <property type="taxonomic scope" value="Archaea"/>
</dbReference>
<dbReference type="Gene3D" id="3.40.50.150">
    <property type="entry name" value="Vaccinia Virus protein VP39"/>
    <property type="match status" value="1"/>
</dbReference>